<reference evidence="1 2" key="1">
    <citation type="submission" date="2016-10" db="EMBL/GenBank/DDBJ databases">
        <authorList>
            <person name="de Groot N.N."/>
        </authorList>
    </citation>
    <scope>NUCLEOTIDE SEQUENCE [LARGE SCALE GENOMIC DNA]</scope>
    <source>
        <strain evidence="1 2">DSM 21771</strain>
    </source>
</reference>
<protein>
    <submittedName>
        <fullName evidence="1">Uncharacterized protein</fullName>
    </submittedName>
</protein>
<keyword evidence="2" id="KW-1185">Reference proteome</keyword>
<evidence type="ECO:0000313" key="2">
    <source>
        <dbReference type="Proteomes" id="UP000198853"/>
    </source>
</evidence>
<evidence type="ECO:0000313" key="1">
    <source>
        <dbReference type="EMBL" id="SDJ19858.1"/>
    </source>
</evidence>
<dbReference type="EMBL" id="FNEN01000020">
    <property type="protein sequence ID" value="SDJ19858.1"/>
    <property type="molecule type" value="Genomic_DNA"/>
</dbReference>
<name>A0A1G8RSB5_9BACI</name>
<proteinExistence type="predicted"/>
<dbReference type="OrthoDB" id="1701539at2"/>
<gene>
    <name evidence="1" type="ORF">SAMN04488123_12020</name>
</gene>
<organism evidence="1 2">
    <name type="scientific">Natribacillus halophilus</name>
    <dbReference type="NCBI Taxonomy" id="549003"/>
    <lineage>
        <taxon>Bacteria</taxon>
        <taxon>Bacillati</taxon>
        <taxon>Bacillota</taxon>
        <taxon>Bacilli</taxon>
        <taxon>Bacillales</taxon>
        <taxon>Bacillaceae</taxon>
        <taxon>Natribacillus</taxon>
    </lineage>
</organism>
<dbReference type="InterPro" id="IPR053745">
    <property type="entry name" value="Viral_Tail_Comp_sf"/>
</dbReference>
<dbReference type="AlphaFoldDB" id="A0A1G8RSB5"/>
<sequence>MTTELHSPKQQIYDAVFAASLSLGYDTYDYLPADGTSYPFVFVGEQINQDRQTKRFLYGEVEQTVHVYAIQRNAEQPNGTNRNEFTGMIDRLQTELRKIKKTDNFNVRKLSMNDMTMIDTSTSTTLLHGVIEVRFLFH</sequence>
<accession>A0A1G8RSB5</accession>
<dbReference type="RefSeq" id="WP_090399655.1">
    <property type="nucleotide sequence ID" value="NZ_FNEN01000020.1"/>
</dbReference>
<dbReference type="Gene3D" id="3.30.2000.30">
    <property type="match status" value="1"/>
</dbReference>
<dbReference type="Proteomes" id="UP000198853">
    <property type="component" value="Unassembled WGS sequence"/>
</dbReference>